<evidence type="ECO:0000313" key="2">
    <source>
        <dbReference type="Proteomes" id="UP000297907"/>
    </source>
</evidence>
<reference evidence="1 2" key="1">
    <citation type="submission" date="2019-03" db="EMBL/GenBank/DDBJ databases">
        <title>Genomics of glacier-inhabiting Cryobacterium strains.</title>
        <authorList>
            <person name="Liu Q."/>
            <person name="Xin Y.-H."/>
        </authorList>
    </citation>
    <scope>NUCLEOTIDE SEQUENCE [LARGE SCALE GENOMIC DNA]</scope>
    <source>
        <strain evidence="1 2">RHLS22-1</strain>
    </source>
</reference>
<dbReference type="EMBL" id="SOFL01000044">
    <property type="protein sequence ID" value="TFB99556.1"/>
    <property type="molecule type" value="Genomic_DNA"/>
</dbReference>
<evidence type="ECO:0000313" key="1">
    <source>
        <dbReference type="EMBL" id="TFB99556.1"/>
    </source>
</evidence>
<dbReference type="Proteomes" id="UP000297907">
    <property type="component" value="Unassembled WGS sequence"/>
</dbReference>
<accession>A0A4R8W2M1</accession>
<evidence type="ECO:0008006" key="3">
    <source>
        <dbReference type="Google" id="ProtNLM"/>
    </source>
</evidence>
<sequence>METLHFSTQINAAAENVWETMLDDATYREWTSVFNPGSYFLGSWLPGSEIRFVGNDENGELGGMVGVIAEHRPHEFVSIEYRGQIVNGIEDTTSDEAKRLIGTHENYTFTENDGVTTLTVDVDVDDEWVGMFAEQWPLGLAKLTKLAEIEVATRGQHPAD</sequence>
<dbReference type="RefSeq" id="WP_134454433.1">
    <property type="nucleotide sequence ID" value="NZ_SOFL01000044.1"/>
</dbReference>
<dbReference type="Gene3D" id="3.30.530.20">
    <property type="match status" value="1"/>
</dbReference>
<proteinExistence type="predicted"/>
<comment type="caution">
    <text evidence="1">The sequence shown here is derived from an EMBL/GenBank/DDBJ whole genome shotgun (WGS) entry which is preliminary data.</text>
</comment>
<dbReference type="SUPFAM" id="SSF55961">
    <property type="entry name" value="Bet v1-like"/>
    <property type="match status" value="1"/>
</dbReference>
<organism evidence="1 2">
    <name type="scientific">Cryobacterium adonitolivorans</name>
    <dbReference type="NCBI Taxonomy" id="1259189"/>
    <lineage>
        <taxon>Bacteria</taxon>
        <taxon>Bacillati</taxon>
        <taxon>Actinomycetota</taxon>
        <taxon>Actinomycetes</taxon>
        <taxon>Micrococcales</taxon>
        <taxon>Microbacteriaceae</taxon>
        <taxon>Cryobacterium</taxon>
    </lineage>
</organism>
<dbReference type="OrthoDB" id="6388102at2"/>
<keyword evidence="2" id="KW-1185">Reference proteome</keyword>
<name>A0A4R8W2M1_9MICO</name>
<dbReference type="InterPro" id="IPR023393">
    <property type="entry name" value="START-like_dom_sf"/>
</dbReference>
<protein>
    <recommendedName>
        <fullName evidence="3">SRPBCC domain-containing protein</fullName>
    </recommendedName>
</protein>
<dbReference type="AlphaFoldDB" id="A0A4R8W2M1"/>
<gene>
    <name evidence="1" type="ORF">E3O42_13455</name>
</gene>